<dbReference type="InterPro" id="IPR012341">
    <property type="entry name" value="6hp_glycosidase-like_sf"/>
</dbReference>
<dbReference type="InterPro" id="IPR002037">
    <property type="entry name" value="Glyco_hydro_8"/>
</dbReference>
<organism evidence="9 10">
    <name type="scientific">Pseudomonas alkylphenolica</name>
    <dbReference type="NCBI Taxonomy" id="237609"/>
    <lineage>
        <taxon>Bacteria</taxon>
        <taxon>Pseudomonadati</taxon>
        <taxon>Pseudomonadota</taxon>
        <taxon>Gammaproteobacteria</taxon>
        <taxon>Pseudomonadales</taxon>
        <taxon>Pseudomonadaceae</taxon>
        <taxon>Pseudomonas</taxon>
    </lineage>
</organism>
<dbReference type="PROSITE" id="PS51257">
    <property type="entry name" value="PROKAR_LIPOPROTEIN"/>
    <property type="match status" value="1"/>
</dbReference>
<evidence type="ECO:0000256" key="2">
    <source>
        <dbReference type="ARBA" id="ARBA00009209"/>
    </source>
</evidence>
<reference evidence="9" key="1">
    <citation type="submission" date="2019-12" db="EMBL/GenBank/DDBJ databases">
        <title>Hybrid Genome Assemblies of two High G+C Isolates from Undergraduate Microbiology Courses.</title>
        <authorList>
            <person name="Ne Ville C.J."/>
            <person name="Enright D."/>
            <person name="Hernandez I."/>
            <person name="Dodsworth J."/>
            <person name="Orwin P.M."/>
        </authorList>
    </citation>
    <scope>NUCLEOTIDE SEQUENCE [LARGE SCALE GENOMIC DNA]</scope>
    <source>
        <strain evidence="9">Neo</strain>
    </source>
</reference>
<keyword evidence="6 9" id="KW-0326">Glycosidase</keyword>
<keyword evidence="8" id="KW-0732">Signal</keyword>
<dbReference type="EMBL" id="CP046621">
    <property type="protein sequence ID" value="QGW77967.1"/>
    <property type="molecule type" value="Genomic_DNA"/>
</dbReference>
<evidence type="ECO:0000256" key="3">
    <source>
        <dbReference type="ARBA" id="ARBA00012601"/>
    </source>
</evidence>
<dbReference type="EC" id="3.2.1.4" evidence="3"/>
<feature type="signal peptide" evidence="8">
    <location>
        <begin position="1"/>
        <end position="21"/>
    </location>
</feature>
<keyword evidence="7" id="KW-0119">Carbohydrate metabolism</keyword>
<proteinExistence type="inferred from homology"/>
<keyword evidence="4 9" id="KW-0378">Hydrolase</keyword>
<dbReference type="GO" id="GO:0008810">
    <property type="term" value="F:cellulase activity"/>
    <property type="evidence" value="ECO:0007669"/>
    <property type="project" value="UniProtKB-EC"/>
</dbReference>
<dbReference type="Proteomes" id="UP000426235">
    <property type="component" value="Chromosome"/>
</dbReference>
<protein>
    <recommendedName>
        <fullName evidence="3">cellulase</fullName>
        <ecNumber evidence="3">3.2.1.4</ecNumber>
    </recommendedName>
</protein>
<dbReference type="InterPro" id="IPR008928">
    <property type="entry name" value="6-hairpin_glycosidase_sf"/>
</dbReference>
<dbReference type="RefSeq" id="WP_157192913.1">
    <property type="nucleotide sequence ID" value="NZ_CP046621.1"/>
</dbReference>
<evidence type="ECO:0000313" key="9">
    <source>
        <dbReference type="EMBL" id="QGW77967.1"/>
    </source>
</evidence>
<evidence type="ECO:0000256" key="4">
    <source>
        <dbReference type="ARBA" id="ARBA00022801"/>
    </source>
</evidence>
<evidence type="ECO:0000256" key="7">
    <source>
        <dbReference type="ARBA" id="ARBA00023326"/>
    </source>
</evidence>
<dbReference type="Gene3D" id="1.50.10.10">
    <property type="match status" value="1"/>
</dbReference>
<keyword evidence="10" id="KW-1185">Reference proteome</keyword>
<name>A0A6I6HHP2_9PSED</name>
<evidence type="ECO:0000256" key="6">
    <source>
        <dbReference type="ARBA" id="ARBA00023295"/>
    </source>
</evidence>
<keyword evidence="7" id="KW-0624">Polysaccharide degradation</keyword>
<evidence type="ECO:0000256" key="8">
    <source>
        <dbReference type="SAM" id="SignalP"/>
    </source>
</evidence>
<evidence type="ECO:0000256" key="1">
    <source>
        <dbReference type="ARBA" id="ARBA00000966"/>
    </source>
</evidence>
<evidence type="ECO:0000313" key="10">
    <source>
        <dbReference type="Proteomes" id="UP000426235"/>
    </source>
</evidence>
<comment type="similarity">
    <text evidence="2">Belongs to the glycosyl hydrolase 8 (cellulase D) family.</text>
</comment>
<dbReference type="AlphaFoldDB" id="A0A6I6HHP2"/>
<sequence>MTASKWLLGGALWLCASLATAGCWPAWEQFKADLVSPDGRVIDPAQGRISTSEGQTYGLFFALVANDHERFKQLLNWTENNLAGGNLSKQLPAWKWGQDEKGKWRVLDTNNASDADLWLAYSLLEAGRLWAVAEYRELAIQVLWRVAAQTVRPLPGVGVMVLPGDRGFTTAQGTRLNTSYLPPQVLDRFAELAPLWEELARNSRKLLLDSAPKGLAPDWLAVRDNGSLASDPVNGAKGSYDAIRVYLWLGMLDPSASGRQALLERYRPMVALTLKQGVPPETVNVETGEASGYGPVGFSAALLPLLAALKEQHGLQQQRQRLVQSPASGYYNRVLSLFGQGWDERRYRFDAKGRLVPGWEKAQCEN</sequence>
<comment type="catalytic activity">
    <reaction evidence="1">
        <text>Endohydrolysis of (1-&gt;4)-beta-D-glucosidic linkages in cellulose, lichenin and cereal beta-D-glucans.</text>
        <dbReference type="EC" id="3.2.1.4"/>
    </reaction>
</comment>
<dbReference type="SUPFAM" id="SSF48208">
    <property type="entry name" value="Six-hairpin glycosidases"/>
    <property type="match status" value="1"/>
</dbReference>
<gene>
    <name evidence="9" type="primary">bcsZ</name>
    <name evidence="9" type="ORF">GPJ81_15135</name>
</gene>
<dbReference type="Pfam" id="PF01270">
    <property type="entry name" value="Glyco_hydro_8"/>
    <property type="match status" value="1"/>
</dbReference>
<dbReference type="NCBIfam" id="NF008305">
    <property type="entry name" value="PRK11097.1"/>
    <property type="match status" value="1"/>
</dbReference>
<feature type="chain" id="PRO_5026041671" description="cellulase" evidence="8">
    <location>
        <begin position="22"/>
        <end position="366"/>
    </location>
</feature>
<accession>A0A6I6HHP2</accession>
<dbReference type="GO" id="GO:0030245">
    <property type="term" value="P:cellulose catabolic process"/>
    <property type="evidence" value="ECO:0007669"/>
    <property type="project" value="UniProtKB-KW"/>
</dbReference>
<keyword evidence="5" id="KW-0136">Cellulose degradation</keyword>
<dbReference type="PRINTS" id="PR00735">
    <property type="entry name" value="GLHYDRLASE8"/>
</dbReference>
<evidence type="ECO:0000256" key="5">
    <source>
        <dbReference type="ARBA" id="ARBA00023001"/>
    </source>
</evidence>